<organism evidence="2 3">
    <name type="scientific">Zygosaccharomyces rouxii</name>
    <dbReference type="NCBI Taxonomy" id="4956"/>
    <lineage>
        <taxon>Eukaryota</taxon>
        <taxon>Fungi</taxon>
        <taxon>Dikarya</taxon>
        <taxon>Ascomycota</taxon>
        <taxon>Saccharomycotina</taxon>
        <taxon>Saccharomycetes</taxon>
        <taxon>Saccharomycetales</taxon>
        <taxon>Saccharomycetaceae</taxon>
        <taxon>Zygosaccharomyces</taxon>
    </lineage>
</organism>
<dbReference type="OrthoDB" id="418495at2759"/>
<proteinExistence type="predicted"/>
<evidence type="ECO:0000313" key="3">
    <source>
        <dbReference type="Proteomes" id="UP000187013"/>
    </source>
</evidence>
<dbReference type="Pfam" id="PF00462">
    <property type="entry name" value="Glutaredoxin"/>
    <property type="match status" value="1"/>
</dbReference>
<comment type="caution">
    <text evidence="2">The sequence shown here is derived from an EMBL/GenBank/DDBJ whole genome shotgun (WGS) entry which is preliminary data.</text>
</comment>
<dbReference type="SUPFAM" id="SSF52833">
    <property type="entry name" value="Thioredoxin-like"/>
    <property type="match status" value="1"/>
</dbReference>
<dbReference type="EMBL" id="BDGX01000008">
    <property type="protein sequence ID" value="GAV47316.1"/>
    <property type="molecule type" value="Genomic_DNA"/>
</dbReference>
<dbReference type="InterPro" id="IPR036249">
    <property type="entry name" value="Thioredoxin-like_sf"/>
</dbReference>
<sequence>MSSELVPKVLELLKSHKVLQFSASWCPDCRYANSVWKKLGIENKIFVFDIASFPRPDQEQWRSAFQQVTGSRNLPSIYYNGTLWGTESQLHAFENNGTLRDELRKIGLL</sequence>
<dbReference type="Gene3D" id="3.40.30.10">
    <property type="entry name" value="Glutaredoxin"/>
    <property type="match status" value="1"/>
</dbReference>
<evidence type="ECO:0000313" key="2">
    <source>
        <dbReference type="EMBL" id="GAV47316.1"/>
    </source>
</evidence>
<reference evidence="2 3" key="1">
    <citation type="submission" date="2016-08" db="EMBL/GenBank/DDBJ databases">
        <title>Draft genome sequence of allopolyploid Zygosaccharomyces rouxii.</title>
        <authorList>
            <person name="Watanabe J."/>
            <person name="Uehara K."/>
            <person name="Mogi Y."/>
            <person name="Tsukioka Y."/>
        </authorList>
    </citation>
    <scope>NUCLEOTIDE SEQUENCE [LARGE SCALE GENOMIC DNA]</scope>
    <source>
        <strain evidence="2 3">NBRC 110957</strain>
    </source>
</reference>
<dbReference type="AlphaFoldDB" id="A0A1Q2ZUV7"/>
<dbReference type="PANTHER" id="PTHR45694:SF18">
    <property type="entry name" value="GLUTAREDOXIN-1-RELATED"/>
    <property type="match status" value="1"/>
</dbReference>
<dbReference type="GO" id="GO:0015038">
    <property type="term" value="F:glutathione disulfide oxidoreductase activity"/>
    <property type="evidence" value="ECO:0007669"/>
    <property type="project" value="TreeGrafter"/>
</dbReference>
<dbReference type="PROSITE" id="PS51354">
    <property type="entry name" value="GLUTAREDOXIN_2"/>
    <property type="match status" value="1"/>
</dbReference>
<dbReference type="PANTHER" id="PTHR45694">
    <property type="entry name" value="GLUTAREDOXIN 2"/>
    <property type="match status" value="1"/>
</dbReference>
<dbReference type="Proteomes" id="UP000187013">
    <property type="component" value="Unassembled WGS sequence"/>
</dbReference>
<name>A0A1Q2ZUV7_ZYGRO</name>
<dbReference type="eggNOG" id="KOG1752">
    <property type="taxonomic scope" value="Eukaryota"/>
</dbReference>
<dbReference type="GO" id="GO:0005737">
    <property type="term" value="C:cytoplasm"/>
    <property type="evidence" value="ECO:0007669"/>
    <property type="project" value="TreeGrafter"/>
</dbReference>
<accession>A0A1Q2ZUV7</accession>
<dbReference type="InterPro" id="IPR002109">
    <property type="entry name" value="Glutaredoxin"/>
</dbReference>
<gene>
    <name evidence="2" type="ORF">ZYGR_0H01570</name>
</gene>
<evidence type="ECO:0000259" key="1">
    <source>
        <dbReference type="Pfam" id="PF00462"/>
    </source>
</evidence>
<feature type="domain" description="Glutaredoxin" evidence="1">
    <location>
        <begin position="20"/>
        <end position="83"/>
    </location>
</feature>
<dbReference type="GO" id="GO:0034599">
    <property type="term" value="P:cellular response to oxidative stress"/>
    <property type="evidence" value="ECO:0007669"/>
    <property type="project" value="TreeGrafter"/>
</dbReference>
<protein>
    <recommendedName>
        <fullName evidence="1">Glutaredoxin domain-containing protein</fullName>
    </recommendedName>
</protein>